<comment type="caution">
    <text evidence="13">The sequence shown here is derived from an EMBL/GenBank/DDBJ whole genome shotgun (WGS) entry which is preliminary data.</text>
</comment>
<dbReference type="Pfam" id="PF00593">
    <property type="entry name" value="TonB_dep_Rec_b-barrel"/>
    <property type="match status" value="1"/>
</dbReference>
<protein>
    <submittedName>
        <fullName evidence="13">TonB-linked SusC/RagA family outer membrane protein</fullName>
    </submittedName>
</protein>
<dbReference type="Gene3D" id="2.170.130.10">
    <property type="entry name" value="TonB-dependent receptor, plug domain"/>
    <property type="match status" value="1"/>
</dbReference>
<dbReference type="InterPro" id="IPR000531">
    <property type="entry name" value="Beta-barrel_TonB"/>
</dbReference>
<dbReference type="SUPFAM" id="SSF56935">
    <property type="entry name" value="Porins"/>
    <property type="match status" value="1"/>
</dbReference>
<organism evidence="13 14">
    <name type="scientific">Pseudobacter ginsenosidimutans</name>
    <dbReference type="NCBI Taxonomy" id="661488"/>
    <lineage>
        <taxon>Bacteria</taxon>
        <taxon>Pseudomonadati</taxon>
        <taxon>Bacteroidota</taxon>
        <taxon>Chitinophagia</taxon>
        <taxon>Chitinophagales</taxon>
        <taxon>Chitinophagaceae</taxon>
        <taxon>Pseudobacter</taxon>
    </lineage>
</organism>
<name>A0A4Q7N3L4_9BACT</name>
<keyword evidence="7 8" id="KW-0998">Cell outer membrane</keyword>
<dbReference type="AlphaFoldDB" id="A0A4Q7N3L4"/>
<dbReference type="InterPro" id="IPR039426">
    <property type="entry name" value="TonB-dep_rcpt-like"/>
</dbReference>
<evidence type="ECO:0000256" key="6">
    <source>
        <dbReference type="ARBA" id="ARBA00023136"/>
    </source>
</evidence>
<evidence type="ECO:0000256" key="3">
    <source>
        <dbReference type="ARBA" id="ARBA00022452"/>
    </source>
</evidence>
<feature type="signal peptide" evidence="10">
    <location>
        <begin position="1"/>
        <end position="27"/>
    </location>
</feature>
<feature type="domain" description="TonB-dependent receptor plug" evidence="12">
    <location>
        <begin position="123"/>
        <end position="246"/>
    </location>
</feature>
<evidence type="ECO:0000256" key="2">
    <source>
        <dbReference type="ARBA" id="ARBA00022448"/>
    </source>
</evidence>
<dbReference type="Pfam" id="PF07715">
    <property type="entry name" value="Plug"/>
    <property type="match status" value="1"/>
</dbReference>
<dbReference type="InterPro" id="IPR037066">
    <property type="entry name" value="Plug_dom_sf"/>
</dbReference>
<dbReference type="RefSeq" id="WP_130539777.1">
    <property type="nucleotide sequence ID" value="NZ_CP042431.1"/>
</dbReference>
<dbReference type="Proteomes" id="UP000293874">
    <property type="component" value="Unassembled WGS sequence"/>
</dbReference>
<keyword evidence="3 8" id="KW-1134">Transmembrane beta strand</keyword>
<dbReference type="SUPFAM" id="SSF49464">
    <property type="entry name" value="Carboxypeptidase regulatory domain-like"/>
    <property type="match status" value="1"/>
</dbReference>
<evidence type="ECO:0000256" key="4">
    <source>
        <dbReference type="ARBA" id="ARBA00022692"/>
    </source>
</evidence>
<accession>A0A4Q7N3L4</accession>
<dbReference type="InterPro" id="IPR023996">
    <property type="entry name" value="TonB-dep_OMP_SusC/RagA"/>
</dbReference>
<feature type="chain" id="PRO_5020617880" evidence="10">
    <location>
        <begin position="28"/>
        <end position="1044"/>
    </location>
</feature>
<evidence type="ECO:0000313" key="14">
    <source>
        <dbReference type="Proteomes" id="UP000293874"/>
    </source>
</evidence>
<dbReference type="Gene3D" id="2.40.170.20">
    <property type="entry name" value="TonB-dependent receptor, beta-barrel domain"/>
    <property type="match status" value="1"/>
</dbReference>
<comment type="similarity">
    <text evidence="8 9">Belongs to the TonB-dependent receptor family.</text>
</comment>
<keyword evidence="14" id="KW-1185">Reference proteome</keyword>
<dbReference type="InterPro" id="IPR036942">
    <property type="entry name" value="Beta-barrel_TonB_sf"/>
</dbReference>
<reference evidence="13 14" key="1">
    <citation type="submission" date="2019-02" db="EMBL/GenBank/DDBJ databases">
        <title>Genomic Encyclopedia of Type Strains, Phase IV (KMG-IV): sequencing the most valuable type-strain genomes for metagenomic binning, comparative biology and taxonomic classification.</title>
        <authorList>
            <person name="Goeker M."/>
        </authorList>
    </citation>
    <scope>NUCLEOTIDE SEQUENCE [LARGE SCALE GENOMIC DNA]</scope>
    <source>
        <strain evidence="13 14">DSM 18116</strain>
    </source>
</reference>
<evidence type="ECO:0000259" key="11">
    <source>
        <dbReference type="Pfam" id="PF00593"/>
    </source>
</evidence>
<dbReference type="OrthoDB" id="9768177at2"/>
<dbReference type="EMBL" id="SGXA01000001">
    <property type="protein sequence ID" value="RZS75408.1"/>
    <property type="molecule type" value="Genomic_DNA"/>
</dbReference>
<evidence type="ECO:0000256" key="9">
    <source>
        <dbReference type="RuleBase" id="RU003357"/>
    </source>
</evidence>
<dbReference type="InterPro" id="IPR008969">
    <property type="entry name" value="CarboxyPept-like_regulatory"/>
</dbReference>
<dbReference type="PROSITE" id="PS52016">
    <property type="entry name" value="TONB_DEPENDENT_REC_3"/>
    <property type="match status" value="1"/>
</dbReference>
<dbReference type="Gene3D" id="2.60.40.1120">
    <property type="entry name" value="Carboxypeptidase-like, regulatory domain"/>
    <property type="match status" value="1"/>
</dbReference>
<evidence type="ECO:0000256" key="5">
    <source>
        <dbReference type="ARBA" id="ARBA00023077"/>
    </source>
</evidence>
<evidence type="ECO:0000256" key="7">
    <source>
        <dbReference type="ARBA" id="ARBA00023237"/>
    </source>
</evidence>
<keyword evidence="5 9" id="KW-0798">TonB box</keyword>
<keyword evidence="10" id="KW-0732">Signal</keyword>
<evidence type="ECO:0000256" key="1">
    <source>
        <dbReference type="ARBA" id="ARBA00004571"/>
    </source>
</evidence>
<dbReference type="FunFam" id="2.170.130.10:FF:000008">
    <property type="entry name" value="SusC/RagA family TonB-linked outer membrane protein"/>
    <property type="match status" value="1"/>
</dbReference>
<dbReference type="NCBIfam" id="TIGR04056">
    <property type="entry name" value="OMP_RagA_SusC"/>
    <property type="match status" value="1"/>
</dbReference>
<gene>
    <name evidence="13" type="ORF">EV199_1273</name>
</gene>
<dbReference type="NCBIfam" id="TIGR04057">
    <property type="entry name" value="SusC_RagA_signa"/>
    <property type="match status" value="1"/>
</dbReference>
<feature type="domain" description="TonB-dependent receptor-like beta-barrel" evidence="11">
    <location>
        <begin position="415"/>
        <end position="1000"/>
    </location>
</feature>
<proteinExistence type="inferred from homology"/>
<evidence type="ECO:0000259" key="12">
    <source>
        <dbReference type="Pfam" id="PF07715"/>
    </source>
</evidence>
<evidence type="ECO:0000313" key="13">
    <source>
        <dbReference type="EMBL" id="RZS75408.1"/>
    </source>
</evidence>
<dbReference type="InterPro" id="IPR023997">
    <property type="entry name" value="TonB-dep_OMP_SusC/RagA_CS"/>
</dbReference>
<dbReference type="GO" id="GO:0009279">
    <property type="term" value="C:cell outer membrane"/>
    <property type="evidence" value="ECO:0007669"/>
    <property type="project" value="UniProtKB-SubCell"/>
</dbReference>
<keyword evidence="2 8" id="KW-0813">Transport</keyword>
<keyword evidence="4 8" id="KW-0812">Transmembrane</keyword>
<evidence type="ECO:0000256" key="10">
    <source>
        <dbReference type="SAM" id="SignalP"/>
    </source>
</evidence>
<evidence type="ECO:0000256" key="8">
    <source>
        <dbReference type="PROSITE-ProRule" id="PRU01360"/>
    </source>
</evidence>
<sequence>MRKYSSNDKLAALFTAFFLWCIIPAIAQDSPGKVTGKITSAAGSPIEGATITVKGLTQSVASNKTGQFSITVPAGKDTLVISHIGFVTQEIALRNRTSLNITLTDVNAELDQVVVIAYGTARKSDLTGAVVSVKADELKAIPATSFDQALQGRAAGVQVTTLSGKPGGEPSIRIRGTSSINAANEPLYVVDGMLVNSDGGDVSGGVTRGPRLGPLSSINPGDIESIEILKDASATAMYGARGANGVVLITTKRGRAGQGQVNIEAYHGYQKIANQLDLLNAEQFANFYNEARMNANQMPVYVNPKNLGSGTNWQDELFRTAPISNLQASVSGGDEKTKYSITGSLFSQDGIILNSDFKRYSFRANLDRQINDKLTVGTSLAYSRVNSKGVLTNDQQIVPGVVLSAIQFNPVFPVYDPNGPGGYTFENRREDFYLGKTLGNPIAEAKEYISNTAMSRFLGNAYVKYAFSKQLEFRSSFGVDAFSNDEGSFGPNFLKRTQASEGEASLAKSDGMTWLNENTLTYNNTFAGKHRVNALLGYTMQRFNMDRLNVISFGFPSNHTGYHDIYAGQKPQKPVNSESSWSMISYLGRLNYTFNNKYLFTLTGRIDGSSKFGINNKYAFFPSGAFAWRVSEEDFMKDNDQISDLKLRTSYGVIGNQSIPPYQSLAVVSTFGEGVFNSNQGSEVYTGLEPKTYVNPNLKWETTRQFDIGFDLGLFNNRVAITADFYHKKTNDLLLNAPIPTTSGFGFAVMNIGNIENHGFDFDIRTENIKGEFSWNSAINVSINRNKITNLNSENDIPLMGGLILRQGLSVGAFYGYIADGIFQTDAEAASSPVLVGQEPTGPNAASHAKAGDRKYKDLNGDKKIDVNDREIIGYATPKFTWGFSNNFSYRNWSLAVFFQGSQGNKMANLNNLDLLNFNGQTNLLAEAALNRWTPTNPSNKYPRALAAGSLDNGLISTNIVEDASYIRLKNIQLGYEFSTRLLKKMHLKRLRLYASATNLFTITDYSGFDPEANAFGQSTTLMGLDLGGYPQAKTFLFGINLGL</sequence>
<dbReference type="InterPro" id="IPR012910">
    <property type="entry name" value="Plug_dom"/>
</dbReference>
<comment type="subcellular location">
    <subcellularLocation>
        <location evidence="1 8">Cell outer membrane</location>
        <topology evidence="1 8">Multi-pass membrane protein</topology>
    </subcellularLocation>
</comment>
<dbReference type="Pfam" id="PF13715">
    <property type="entry name" value="CarbopepD_reg_2"/>
    <property type="match status" value="1"/>
</dbReference>
<keyword evidence="6 8" id="KW-0472">Membrane</keyword>